<evidence type="ECO:0000313" key="2">
    <source>
        <dbReference type="EMBL" id="AVP95832.1"/>
    </source>
</evidence>
<dbReference type="Pfam" id="PF13229">
    <property type="entry name" value="Beta_helix"/>
    <property type="match status" value="1"/>
</dbReference>
<dbReference type="InterPro" id="IPR039448">
    <property type="entry name" value="Beta_helix"/>
</dbReference>
<dbReference type="InterPro" id="IPR011050">
    <property type="entry name" value="Pectin_lyase_fold/virulence"/>
</dbReference>
<dbReference type="OrthoDB" id="5956938at2"/>
<accession>A0A2P1PLX8</accession>
<dbReference type="SUPFAM" id="SSF51126">
    <property type="entry name" value="Pectin lyase-like"/>
    <property type="match status" value="1"/>
</dbReference>
<dbReference type="KEGG" id="xba:C7S18_00835"/>
<gene>
    <name evidence="2" type="ORF">C7S18_00835</name>
</gene>
<organism evidence="2 3">
    <name type="scientific">Ahniella affigens</name>
    <dbReference type="NCBI Taxonomy" id="2021234"/>
    <lineage>
        <taxon>Bacteria</taxon>
        <taxon>Pseudomonadati</taxon>
        <taxon>Pseudomonadota</taxon>
        <taxon>Gammaproteobacteria</taxon>
        <taxon>Lysobacterales</taxon>
        <taxon>Rhodanobacteraceae</taxon>
        <taxon>Ahniella</taxon>
    </lineage>
</organism>
<dbReference type="AlphaFoldDB" id="A0A2P1PLX8"/>
<reference evidence="2 3" key="1">
    <citation type="submission" date="2018-03" db="EMBL/GenBank/DDBJ databases">
        <title>Ahniella affigens gen. nov., sp. nov., a gammaproteobacterium isolated from sandy soil near a stream.</title>
        <authorList>
            <person name="Ko Y."/>
            <person name="Kim J.-H."/>
        </authorList>
    </citation>
    <scope>NUCLEOTIDE SEQUENCE [LARGE SCALE GENOMIC DNA]</scope>
    <source>
        <strain evidence="2 3">D13</strain>
    </source>
</reference>
<proteinExistence type="predicted"/>
<evidence type="ECO:0000313" key="3">
    <source>
        <dbReference type="Proteomes" id="UP000241074"/>
    </source>
</evidence>
<dbReference type="Gene3D" id="2.160.20.10">
    <property type="entry name" value="Single-stranded right-handed beta-helix, Pectin lyase-like"/>
    <property type="match status" value="1"/>
</dbReference>
<sequence>MDLFRPFRDGWPDLPCSIVCAVFHRRLCMRTQRLLACLFLLSGLSAWRAAPAAEFVVTSRLDSGAGTLREAMFAANSTANPPHTIRFESPYPIGGRIVLASTLPSLGQATIIDGGDRFAQLSGNEQFPLLLTSQPLTIRNLQLMDGWAPAVNTTAGNGGCIRYNGTGSNLLVENARFENCAARSLLIASGGAIQWLSGSGSVTIRNSVFQLNAAVSNDAGSEQPRGGAIAASGNILIEDSTFDNSQALAQGGTRGGFGGALSLGAPESGAVTIRGNRFRFNLATPDAANLGWGGAVYVSADSNAEVTLENNWFRENMALLGSAAHIRMVGTGITLALRNNSFQGNEAVEGGQVSVIGGQVRFWHNSFDAGLATSGSQLRLESSDVRQFSNNILGRSTGTSACQTIGIDRTNLVGAGNVLVAPCTGLELADDQLLGSDPLPIRDESQRIGVLVYADDLRILDRGSDLPEHCLVTDARGTPRSLDGNADGATRCDPGALEHASPRVFRDGFETISIP</sequence>
<evidence type="ECO:0000259" key="1">
    <source>
        <dbReference type="Pfam" id="PF13229"/>
    </source>
</evidence>
<reference evidence="2 3" key="2">
    <citation type="submission" date="2018-03" db="EMBL/GenBank/DDBJ databases">
        <authorList>
            <person name="Keele B.F."/>
        </authorList>
    </citation>
    <scope>NUCLEOTIDE SEQUENCE [LARGE SCALE GENOMIC DNA]</scope>
    <source>
        <strain evidence="2 3">D13</strain>
    </source>
</reference>
<feature type="domain" description="Right handed beta helix" evidence="1">
    <location>
        <begin position="156"/>
        <end position="343"/>
    </location>
</feature>
<keyword evidence="3" id="KW-1185">Reference proteome</keyword>
<dbReference type="EMBL" id="CP027860">
    <property type="protein sequence ID" value="AVP95832.1"/>
    <property type="molecule type" value="Genomic_DNA"/>
</dbReference>
<name>A0A2P1PLX8_9GAMM</name>
<dbReference type="InterPro" id="IPR012334">
    <property type="entry name" value="Pectin_lyas_fold"/>
</dbReference>
<protein>
    <recommendedName>
        <fullName evidence="1">Right handed beta helix domain-containing protein</fullName>
    </recommendedName>
</protein>
<dbReference type="Proteomes" id="UP000241074">
    <property type="component" value="Chromosome"/>
</dbReference>